<evidence type="ECO:0000256" key="8">
    <source>
        <dbReference type="PROSITE-ProRule" id="PRU00284"/>
    </source>
</evidence>
<feature type="region of interest" description="Disordered" evidence="9">
    <location>
        <begin position="330"/>
        <end position="354"/>
    </location>
</feature>
<comment type="similarity">
    <text evidence="7">Belongs to the methyl-accepting chemotaxis (MCP) protein family.</text>
</comment>
<protein>
    <submittedName>
        <fullName evidence="13">Methyl-accepting chemotaxis protein</fullName>
    </submittedName>
</protein>
<evidence type="ECO:0000313" key="13">
    <source>
        <dbReference type="EMBL" id="MBK9795152.1"/>
    </source>
</evidence>
<dbReference type="AlphaFoldDB" id="A0A9D7XGM6"/>
<sequence>MAASNWFRFQTLSSKMLALSLLPVVLFILFFGAYVLPTLHGSVMRAKEEGIRQVVDLGLTLLQEQEAQVQAGKRSLETAQARGKEIIENLRYDGTNYLWIQSPGPRIVGHGVRREWAGKATDGLGDPALVKLFRDLEKVALAPAGGFHEYQFAKPGTQGLFPKLSYVKTFAPWGWTVGTGVYVDDVDRQVRNTALIMLGGILLVSVLVFFLARTIARRMVRPLHLLVEGLRNSDLSRQIPVTVEDEIGEAAKAFNAYNGGMRKTVQDVAEFALRVASGSTELAASADQMSQAVAEIAKVSEDLKSAGERVSESMQGLGSNAAKVAMRTQEAETRSQDVVRETDRSAQAGQGTARGMSDIQEVTGQIVEAVTVIQDIARQTNLLSLNAAIEAAKAGAMGKGFAVVAEEVRKLAERSGTAAQEIEALILRTQQVVSGGVHSVDTTLASLEAIRERISGVATTITDIGGLSRQQADTGQEVAGMMAQTTDRLAQNASATHELASTVQEIAKTSEELARVAEGLRAVVQGFKL</sequence>
<dbReference type="GO" id="GO:0004888">
    <property type="term" value="F:transmembrane signaling receptor activity"/>
    <property type="evidence" value="ECO:0007669"/>
    <property type="project" value="InterPro"/>
</dbReference>
<dbReference type="PRINTS" id="PR00260">
    <property type="entry name" value="CHEMTRNSDUCR"/>
</dbReference>
<evidence type="ECO:0000256" key="4">
    <source>
        <dbReference type="ARBA" id="ARBA00022989"/>
    </source>
</evidence>
<dbReference type="SMART" id="SM00283">
    <property type="entry name" value="MA"/>
    <property type="match status" value="1"/>
</dbReference>
<dbReference type="GO" id="GO:0006935">
    <property type="term" value="P:chemotaxis"/>
    <property type="evidence" value="ECO:0007669"/>
    <property type="project" value="InterPro"/>
</dbReference>
<comment type="caution">
    <text evidence="13">The sequence shown here is derived from an EMBL/GenBank/DDBJ whole genome shotgun (WGS) entry which is preliminary data.</text>
</comment>
<evidence type="ECO:0000259" key="11">
    <source>
        <dbReference type="PROSITE" id="PS50111"/>
    </source>
</evidence>
<evidence type="ECO:0000256" key="10">
    <source>
        <dbReference type="SAM" id="Phobius"/>
    </source>
</evidence>
<keyword evidence="4 10" id="KW-1133">Transmembrane helix</keyword>
<dbReference type="Pfam" id="PF17200">
    <property type="entry name" value="sCache_2"/>
    <property type="match status" value="1"/>
</dbReference>
<dbReference type="PANTHER" id="PTHR32089">
    <property type="entry name" value="METHYL-ACCEPTING CHEMOTAXIS PROTEIN MCPB"/>
    <property type="match status" value="1"/>
</dbReference>
<keyword evidence="2" id="KW-1003">Cell membrane</keyword>
<dbReference type="Pfam" id="PF00672">
    <property type="entry name" value="HAMP"/>
    <property type="match status" value="1"/>
</dbReference>
<feature type="domain" description="Methyl-accepting transducer" evidence="11">
    <location>
        <begin position="278"/>
        <end position="514"/>
    </location>
</feature>
<reference evidence="13" key="1">
    <citation type="submission" date="2020-10" db="EMBL/GenBank/DDBJ databases">
        <title>Connecting structure to function with the recovery of over 1000 high-quality activated sludge metagenome-assembled genomes encoding full-length rRNA genes using long-read sequencing.</title>
        <authorList>
            <person name="Singleton C.M."/>
            <person name="Petriglieri F."/>
            <person name="Kristensen J.M."/>
            <person name="Kirkegaard R.H."/>
            <person name="Michaelsen T.Y."/>
            <person name="Andersen M.H."/>
            <person name="Karst S.M."/>
            <person name="Dueholm M.S."/>
            <person name="Nielsen P.H."/>
            <person name="Albertsen M."/>
        </authorList>
    </citation>
    <scope>NUCLEOTIDE SEQUENCE</scope>
    <source>
        <strain evidence="13">Skiv_18-Q3-R9-52_MAXAC.067</strain>
    </source>
</reference>
<keyword evidence="3 10" id="KW-0812">Transmembrane</keyword>
<name>A0A9D7XGM6_9BACT</name>
<evidence type="ECO:0000256" key="3">
    <source>
        <dbReference type="ARBA" id="ARBA00022692"/>
    </source>
</evidence>
<evidence type="ECO:0000256" key="2">
    <source>
        <dbReference type="ARBA" id="ARBA00022475"/>
    </source>
</evidence>
<dbReference type="CDD" id="cd06225">
    <property type="entry name" value="HAMP"/>
    <property type="match status" value="1"/>
</dbReference>
<dbReference type="Pfam" id="PF00015">
    <property type="entry name" value="MCPsignal"/>
    <property type="match status" value="1"/>
</dbReference>
<dbReference type="InterPro" id="IPR033480">
    <property type="entry name" value="sCache_2"/>
</dbReference>
<dbReference type="InterPro" id="IPR003660">
    <property type="entry name" value="HAMP_dom"/>
</dbReference>
<dbReference type="SMART" id="SM00304">
    <property type="entry name" value="HAMP"/>
    <property type="match status" value="1"/>
</dbReference>
<evidence type="ECO:0000256" key="9">
    <source>
        <dbReference type="SAM" id="MobiDB-lite"/>
    </source>
</evidence>
<feature type="transmembrane region" description="Helical" evidence="10">
    <location>
        <begin position="194"/>
        <end position="212"/>
    </location>
</feature>
<evidence type="ECO:0000256" key="6">
    <source>
        <dbReference type="ARBA" id="ARBA00023224"/>
    </source>
</evidence>
<dbReference type="EMBL" id="JADKIO010000004">
    <property type="protein sequence ID" value="MBK9795152.1"/>
    <property type="molecule type" value="Genomic_DNA"/>
</dbReference>
<dbReference type="PANTHER" id="PTHR32089:SF112">
    <property type="entry name" value="LYSOZYME-LIKE PROTEIN-RELATED"/>
    <property type="match status" value="1"/>
</dbReference>
<organism evidence="13 14">
    <name type="scientific">Candidatus Geothrix skivensis</name>
    <dbReference type="NCBI Taxonomy" id="2954439"/>
    <lineage>
        <taxon>Bacteria</taxon>
        <taxon>Pseudomonadati</taxon>
        <taxon>Acidobacteriota</taxon>
        <taxon>Holophagae</taxon>
        <taxon>Holophagales</taxon>
        <taxon>Holophagaceae</taxon>
        <taxon>Geothrix</taxon>
    </lineage>
</organism>
<feature type="compositionally biased region" description="Basic and acidic residues" evidence="9">
    <location>
        <begin position="330"/>
        <end position="344"/>
    </location>
</feature>
<dbReference type="GO" id="GO:0007165">
    <property type="term" value="P:signal transduction"/>
    <property type="evidence" value="ECO:0007669"/>
    <property type="project" value="UniProtKB-KW"/>
</dbReference>
<keyword evidence="6 8" id="KW-0807">Transducer</keyword>
<feature type="domain" description="HAMP" evidence="12">
    <location>
        <begin position="217"/>
        <end position="266"/>
    </location>
</feature>
<comment type="subcellular location">
    <subcellularLocation>
        <location evidence="1">Cell membrane</location>
        <topology evidence="1">Multi-pass membrane protein</topology>
    </subcellularLocation>
</comment>
<evidence type="ECO:0000313" key="14">
    <source>
        <dbReference type="Proteomes" id="UP000886657"/>
    </source>
</evidence>
<dbReference type="SUPFAM" id="SSF58104">
    <property type="entry name" value="Methyl-accepting chemotaxis protein (MCP) signaling domain"/>
    <property type="match status" value="1"/>
</dbReference>
<evidence type="ECO:0000256" key="7">
    <source>
        <dbReference type="ARBA" id="ARBA00029447"/>
    </source>
</evidence>
<keyword evidence="5 10" id="KW-0472">Membrane</keyword>
<proteinExistence type="inferred from homology"/>
<evidence type="ECO:0000259" key="12">
    <source>
        <dbReference type="PROSITE" id="PS50885"/>
    </source>
</evidence>
<gene>
    <name evidence="13" type="ORF">IPP58_01400</name>
</gene>
<dbReference type="PROSITE" id="PS50885">
    <property type="entry name" value="HAMP"/>
    <property type="match status" value="1"/>
</dbReference>
<dbReference type="InterPro" id="IPR004090">
    <property type="entry name" value="Chemotax_Me-accpt_rcpt"/>
</dbReference>
<dbReference type="Gene3D" id="1.10.287.950">
    <property type="entry name" value="Methyl-accepting chemotaxis protein"/>
    <property type="match status" value="1"/>
</dbReference>
<dbReference type="InterPro" id="IPR004089">
    <property type="entry name" value="MCPsignal_dom"/>
</dbReference>
<evidence type="ECO:0000256" key="5">
    <source>
        <dbReference type="ARBA" id="ARBA00023136"/>
    </source>
</evidence>
<evidence type="ECO:0000256" key="1">
    <source>
        <dbReference type="ARBA" id="ARBA00004651"/>
    </source>
</evidence>
<accession>A0A9D7XGM6</accession>
<dbReference type="PROSITE" id="PS50111">
    <property type="entry name" value="CHEMOTAXIS_TRANSDUC_2"/>
    <property type="match status" value="1"/>
</dbReference>
<dbReference type="GO" id="GO:0005886">
    <property type="term" value="C:plasma membrane"/>
    <property type="evidence" value="ECO:0007669"/>
    <property type="project" value="UniProtKB-SubCell"/>
</dbReference>
<dbReference type="Gene3D" id="3.30.450.20">
    <property type="entry name" value="PAS domain"/>
    <property type="match status" value="1"/>
</dbReference>
<dbReference type="Proteomes" id="UP000886657">
    <property type="component" value="Unassembled WGS sequence"/>
</dbReference>
<dbReference type="SMART" id="SM01049">
    <property type="entry name" value="Cache_2"/>
    <property type="match status" value="1"/>
</dbReference>